<dbReference type="InterPro" id="IPR059064">
    <property type="entry name" value="TYRAAT2_C"/>
</dbReference>
<dbReference type="GO" id="GO:0008977">
    <property type="term" value="F:prephenate dehydrogenase (NAD+) activity"/>
    <property type="evidence" value="ECO:0007669"/>
    <property type="project" value="InterPro"/>
</dbReference>
<dbReference type="Pfam" id="PF02153">
    <property type="entry name" value="PDH_N"/>
    <property type="match status" value="1"/>
</dbReference>
<name>E1R5M5_SEDSS</name>
<gene>
    <name evidence="3" type="ordered locus">Spirs_1513</name>
</gene>
<dbReference type="PANTHER" id="PTHR21363">
    <property type="entry name" value="PREPHENATE DEHYDROGENASE"/>
    <property type="match status" value="1"/>
</dbReference>
<dbReference type="Gene3D" id="3.40.50.720">
    <property type="entry name" value="NAD(P)-binding Rossmann-like Domain"/>
    <property type="match status" value="1"/>
</dbReference>
<dbReference type="HOGENOM" id="CLU_036672_3_0_12"/>
<reference evidence="3 4" key="1">
    <citation type="journal article" date="2010" name="Stand. Genomic Sci.">
        <title>Complete genome sequence of Spirochaeta smaragdinae type strain (SEBR 4228).</title>
        <authorList>
            <person name="Mavromatis K."/>
            <person name="Yasawong M."/>
            <person name="Chertkov O."/>
            <person name="Lapidus A."/>
            <person name="Lucas S."/>
            <person name="Nolan M."/>
            <person name="Del Rio T.G."/>
            <person name="Tice H."/>
            <person name="Cheng J.F."/>
            <person name="Pitluck S."/>
            <person name="Liolios K."/>
            <person name="Ivanova N."/>
            <person name="Tapia R."/>
            <person name="Han C."/>
            <person name="Bruce D."/>
            <person name="Goodwin L."/>
            <person name="Pati A."/>
            <person name="Chen A."/>
            <person name="Palaniappan K."/>
            <person name="Land M."/>
            <person name="Hauser L."/>
            <person name="Chang Y.J."/>
            <person name="Jeffries C.D."/>
            <person name="Detter J.C."/>
            <person name="Rohde M."/>
            <person name="Brambilla E."/>
            <person name="Spring S."/>
            <person name="Goker M."/>
            <person name="Sikorski J."/>
            <person name="Woyke T."/>
            <person name="Bristow J."/>
            <person name="Eisen J.A."/>
            <person name="Markowitz V."/>
            <person name="Hugenholtz P."/>
            <person name="Klenk H.P."/>
            <person name="Kyrpides N.C."/>
        </authorList>
    </citation>
    <scope>NUCLEOTIDE SEQUENCE [LARGE SCALE GENOMIC DNA]</scope>
    <source>
        <strain evidence="4">DSM 11293 / JCM 15392 / SEBR 4228</strain>
    </source>
</reference>
<dbReference type="RefSeq" id="WP_013254104.1">
    <property type="nucleotide sequence ID" value="NC_014364.1"/>
</dbReference>
<evidence type="ECO:0000259" key="2">
    <source>
        <dbReference type="PROSITE" id="PS51176"/>
    </source>
</evidence>
<proteinExistence type="predicted"/>
<dbReference type="STRING" id="573413.Spirs_1513"/>
<dbReference type="InterPro" id="IPR036291">
    <property type="entry name" value="NAD(P)-bd_dom_sf"/>
</dbReference>
<dbReference type="EMBL" id="CP002116">
    <property type="protein sequence ID" value="ADK80640.1"/>
    <property type="molecule type" value="Genomic_DNA"/>
</dbReference>
<dbReference type="SUPFAM" id="SSF48179">
    <property type="entry name" value="6-phosphogluconate dehydrogenase C-terminal domain-like"/>
    <property type="match status" value="1"/>
</dbReference>
<accession>E1R5M5</accession>
<dbReference type="SUPFAM" id="SSF51735">
    <property type="entry name" value="NAD(P)-binding Rossmann-fold domains"/>
    <property type="match status" value="1"/>
</dbReference>
<dbReference type="eggNOG" id="COG0287">
    <property type="taxonomic scope" value="Bacteria"/>
</dbReference>
<dbReference type="GO" id="GO:0070403">
    <property type="term" value="F:NAD+ binding"/>
    <property type="evidence" value="ECO:0007669"/>
    <property type="project" value="InterPro"/>
</dbReference>
<sequence>MVEHTVGIYGLGRFGSFWAKSLAASGLKVIGYNRSKRALPEGVVSGSETEVLSCNTLFYCVAISSFEEVLSRTAAKIGKHTLVFDTCSVKVEPVRTMERLLPQGCTFAGSHPMFGPDSASEGMDGLPMVLCPGRDDEGKVDFWRHHFSKMGLRVIEITADRHDKEAAYTQGITHVVGRILGELDLHESEIATSGYKRLLQVREQTCNDPLQLFIDLQRYNPYTHGMRMELTSALEQIMTLFAQADLPPDRP</sequence>
<dbReference type="InterPro" id="IPR050812">
    <property type="entry name" value="Preph/Arog_dehydrog"/>
</dbReference>
<dbReference type="KEGG" id="ssm:Spirs_1513"/>
<organism evidence="3 4">
    <name type="scientific">Sediminispirochaeta smaragdinae (strain DSM 11293 / JCM 15392 / SEBR 4228)</name>
    <name type="common">Spirochaeta smaragdinae</name>
    <dbReference type="NCBI Taxonomy" id="573413"/>
    <lineage>
        <taxon>Bacteria</taxon>
        <taxon>Pseudomonadati</taxon>
        <taxon>Spirochaetota</taxon>
        <taxon>Spirochaetia</taxon>
        <taxon>Spirochaetales</taxon>
        <taxon>Spirochaetaceae</taxon>
        <taxon>Sediminispirochaeta</taxon>
    </lineage>
</organism>
<evidence type="ECO:0000313" key="3">
    <source>
        <dbReference type="EMBL" id="ADK80640.1"/>
    </source>
</evidence>
<feature type="domain" description="Prephenate/arogenate dehydrogenase" evidence="2">
    <location>
        <begin position="4"/>
        <end position="251"/>
    </location>
</feature>
<dbReference type="PROSITE" id="PS51176">
    <property type="entry name" value="PDH_ADH"/>
    <property type="match status" value="1"/>
</dbReference>
<dbReference type="GO" id="GO:0006571">
    <property type="term" value="P:tyrosine biosynthetic process"/>
    <property type="evidence" value="ECO:0007669"/>
    <property type="project" value="InterPro"/>
</dbReference>
<dbReference type="PANTHER" id="PTHR21363:SF0">
    <property type="entry name" value="PREPHENATE DEHYDROGENASE [NADP(+)]"/>
    <property type="match status" value="1"/>
</dbReference>
<protein>
    <submittedName>
        <fullName evidence="3">Prephenate dehydrogenase</fullName>
    </submittedName>
</protein>
<dbReference type="Proteomes" id="UP000002318">
    <property type="component" value="Chromosome"/>
</dbReference>
<dbReference type="InterPro" id="IPR008927">
    <property type="entry name" value="6-PGluconate_DH-like_C_sf"/>
</dbReference>
<evidence type="ECO:0000313" key="4">
    <source>
        <dbReference type="Proteomes" id="UP000002318"/>
    </source>
</evidence>
<evidence type="ECO:0000256" key="1">
    <source>
        <dbReference type="ARBA" id="ARBA00023002"/>
    </source>
</evidence>
<dbReference type="GO" id="GO:0004665">
    <property type="term" value="F:prephenate dehydrogenase (NADP+) activity"/>
    <property type="evidence" value="ECO:0007669"/>
    <property type="project" value="InterPro"/>
</dbReference>
<keyword evidence="4" id="KW-1185">Reference proteome</keyword>
<dbReference type="InterPro" id="IPR046826">
    <property type="entry name" value="PDH_N"/>
</dbReference>
<dbReference type="Pfam" id="PF26213">
    <property type="entry name" value="TYRAAT1_C"/>
    <property type="match status" value="1"/>
</dbReference>
<keyword evidence="1" id="KW-0560">Oxidoreductase</keyword>
<dbReference type="AlphaFoldDB" id="E1R5M5"/>
<dbReference type="InterPro" id="IPR003099">
    <property type="entry name" value="Prephen_DH"/>
</dbReference>